<dbReference type="InterPro" id="IPR032710">
    <property type="entry name" value="NTF2-like_dom_sf"/>
</dbReference>
<dbReference type="Proteomes" id="UP001597055">
    <property type="component" value="Unassembled WGS sequence"/>
</dbReference>
<proteinExistence type="predicted"/>
<reference evidence="3" key="1">
    <citation type="journal article" date="2019" name="Int. J. Syst. Evol. Microbiol.">
        <title>The Global Catalogue of Microorganisms (GCM) 10K type strain sequencing project: providing services to taxonomists for standard genome sequencing and annotation.</title>
        <authorList>
            <consortium name="The Broad Institute Genomics Platform"/>
            <consortium name="The Broad Institute Genome Sequencing Center for Infectious Disease"/>
            <person name="Wu L."/>
            <person name="Ma J."/>
        </authorList>
    </citation>
    <scope>NUCLEOTIDE SEQUENCE [LARGE SCALE GENOMIC DNA]</scope>
    <source>
        <strain evidence="3">CCUG 54523</strain>
    </source>
</reference>
<comment type="caution">
    <text evidence="2">The sequence shown here is derived from an EMBL/GenBank/DDBJ whole genome shotgun (WGS) entry which is preliminary data.</text>
</comment>
<dbReference type="RefSeq" id="WP_204978203.1">
    <property type="nucleotide sequence ID" value="NZ_JBHTII010000001.1"/>
</dbReference>
<evidence type="ECO:0000313" key="2">
    <source>
        <dbReference type="EMBL" id="MFD0790400.1"/>
    </source>
</evidence>
<dbReference type="Gene3D" id="3.10.450.50">
    <property type="match status" value="1"/>
</dbReference>
<evidence type="ECO:0000259" key="1">
    <source>
        <dbReference type="Pfam" id="PF13577"/>
    </source>
</evidence>
<sequence>MSEVTTADLEEVRRLKSRYFRYVDTKRWDALRTVFADDAVFDGFAFATAGPDAFVAGVAAYLDGIESVHQGFMPDLRPWDDGRIRGVWSMFDRLVWEPGSRGYKGVDLPGQWGITGYGHYEEEYRRTADGWRICFMRLTRLRVEPLVGSGYDVPAYDLPRLTPDWLD</sequence>
<dbReference type="Pfam" id="PF13577">
    <property type="entry name" value="SnoaL_4"/>
    <property type="match status" value="1"/>
</dbReference>
<organism evidence="2 3">
    <name type="scientific">Microbacterium insulae</name>
    <dbReference type="NCBI Taxonomy" id="483014"/>
    <lineage>
        <taxon>Bacteria</taxon>
        <taxon>Bacillati</taxon>
        <taxon>Actinomycetota</taxon>
        <taxon>Actinomycetes</taxon>
        <taxon>Micrococcales</taxon>
        <taxon>Microbacteriaceae</taxon>
        <taxon>Microbacterium</taxon>
    </lineage>
</organism>
<dbReference type="InterPro" id="IPR037401">
    <property type="entry name" value="SnoaL-like"/>
</dbReference>
<gene>
    <name evidence="2" type="ORF">ACFQ0P_08320</name>
</gene>
<name>A0ABW3AI03_9MICO</name>
<feature type="domain" description="SnoaL-like" evidence="1">
    <location>
        <begin position="6"/>
        <end position="137"/>
    </location>
</feature>
<protein>
    <submittedName>
        <fullName evidence="2">Nuclear transport factor 2 family protein</fullName>
    </submittedName>
</protein>
<dbReference type="EMBL" id="JBHTII010000001">
    <property type="protein sequence ID" value="MFD0790400.1"/>
    <property type="molecule type" value="Genomic_DNA"/>
</dbReference>
<keyword evidence="3" id="KW-1185">Reference proteome</keyword>
<accession>A0ABW3AI03</accession>
<dbReference type="SUPFAM" id="SSF54427">
    <property type="entry name" value="NTF2-like"/>
    <property type="match status" value="1"/>
</dbReference>
<evidence type="ECO:0000313" key="3">
    <source>
        <dbReference type="Proteomes" id="UP001597055"/>
    </source>
</evidence>